<reference evidence="5" key="1">
    <citation type="submission" date="2023-01" db="EMBL/GenBank/DDBJ databases">
        <title>Genome assembly of the deep-sea coral Lophelia pertusa.</title>
        <authorList>
            <person name="Herrera S."/>
            <person name="Cordes E."/>
        </authorList>
    </citation>
    <scope>NUCLEOTIDE SEQUENCE</scope>
    <source>
        <strain evidence="5">USNM1676648</strain>
        <tissue evidence="5">Polyp</tissue>
    </source>
</reference>
<dbReference type="PROSITE" id="PS01285">
    <property type="entry name" value="FA58C_1"/>
    <property type="match status" value="1"/>
</dbReference>
<dbReference type="OrthoDB" id="2121828at2759"/>
<dbReference type="Pfam" id="PF01477">
    <property type="entry name" value="PLAT"/>
    <property type="match status" value="1"/>
</dbReference>
<dbReference type="SMART" id="SM00231">
    <property type="entry name" value="FA58C"/>
    <property type="match status" value="1"/>
</dbReference>
<dbReference type="InterPro" id="IPR036392">
    <property type="entry name" value="PLAT/LH2_dom_sf"/>
</dbReference>
<comment type="caution">
    <text evidence="5">The sequence shown here is derived from an EMBL/GenBank/DDBJ whole genome shotgun (WGS) entry which is preliminary data.</text>
</comment>
<dbReference type="PROSITE" id="PS50022">
    <property type="entry name" value="FA58C_3"/>
    <property type="match status" value="1"/>
</dbReference>
<dbReference type="SUPFAM" id="SSF49785">
    <property type="entry name" value="Galactose-binding domain-like"/>
    <property type="match status" value="1"/>
</dbReference>
<feature type="domain" description="PLAT" evidence="4">
    <location>
        <begin position="47"/>
        <end position="162"/>
    </location>
</feature>
<dbReference type="PANTHER" id="PTHR24543">
    <property type="entry name" value="MULTICOPPER OXIDASE-RELATED"/>
    <property type="match status" value="1"/>
</dbReference>
<dbReference type="AlphaFoldDB" id="A0A9W9ZCJ7"/>
<organism evidence="5 6">
    <name type="scientific">Desmophyllum pertusum</name>
    <dbReference type="NCBI Taxonomy" id="174260"/>
    <lineage>
        <taxon>Eukaryota</taxon>
        <taxon>Metazoa</taxon>
        <taxon>Cnidaria</taxon>
        <taxon>Anthozoa</taxon>
        <taxon>Hexacorallia</taxon>
        <taxon>Scleractinia</taxon>
        <taxon>Caryophylliina</taxon>
        <taxon>Caryophylliidae</taxon>
        <taxon>Desmophyllum</taxon>
    </lineage>
</organism>
<feature type="domain" description="F5/8 type C" evidence="3">
    <location>
        <begin position="177"/>
        <end position="330"/>
    </location>
</feature>
<evidence type="ECO:0000313" key="6">
    <source>
        <dbReference type="Proteomes" id="UP001163046"/>
    </source>
</evidence>
<dbReference type="SUPFAM" id="SSF49723">
    <property type="entry name" value="Lipase/lipooxygenase domain (PLAT/LH2 domain)"/>
    <property type="match status" value="1"/>
</dbReference>
<dbReference type="Pfam" id="PF00754">
    <property type="entry name" value="F5_F8_type_C"/>
    <property type="match status" value="1"/>
</dbReference>
<dbReference type="FunFam" id="2.60.120.260:FF:000016">
    <property type="entry name" value="Contactin-associated protein-like 4 isoform 1"/>
    <property type="match status" value="1"/>
</dbReference>
<dbReference type="PROSITE" id="PS50095">
    <property type="entry name" value="PLAT"/>
    <property type="match status" value="1"/>
</dbReference>
<dbReference type="Gene3D" id="2.60.120.260">
    <property type="entry name" value="Galactose-binding domain-like"/>
    <property type="match status" value="1"/>
</dbReference>
<dbReference type="Proteomes" id="UP001163046">
    <property type="component" value="Unassembled WGS sequence"/>
</dbReference>
<proteinExistence type="predicted"/>
<dbReference type="InterPro" id="IPR008979">
    <property type="entry name" value="Galactose-bd-like_sf"/>
</dbReference>
<comment type="caution">
    <text evidence="1">Lacks conserved residue(s) required for the propagation of feature annotation.</text>
</comment>
<dbReference type="Gene3D" id="2.40.180.10">
    <property type="entry name" value="Catalase core domain"/>
    <property type="match status" value="1"/>
</dbReference>
<evidence type="ECO:0000259" key="3">
    <source>
        <dbReference type="PROSITE" id="PS50022"/>
    </source>
</evidence>
<keyword evidence="6" id="KW-1185">Reference proteome</keyword>
<dbReference type="SMART" id="SM00308">
    <property type="entry name" value="LH2"/>
    <property type="match status" value="1"/>
</dbReference>
<protein>
    <submittedName>
        <fullName evidence="5">Uncharacterized protein</fullName>
    </submittedName>
</protein>
<dbReference type="CDD" id="cd01756">
    <property type="entry name" value="PLAT_repeat"/>
    <property type="match status" value="1"/>
</dbReference>
<dbReference type="CDD" id="cd00057">
    <property type="entry name" value="FA58C"/>
    <property type="match status" value="1"/>
</dbReference>
<dbReference type="InterPro" id="IPR000421">
    <property type="entry name" value="FA58C"/>
</dbReference>
<evidence type="ECO:0000256" key="2">
    <source>
        <dbReference type="SAM" id="MobiDB-lite"/>
    </source>
</evidence>
<evidence type="ECO:0000313" key="5">
    <source>
        <dbReference type="EMBL" id="KAJ7379248.1"/>
    </source>
</evidence>
<name>A0A9W9ZCJ7_9CNID</name>
<dbReference type="InterPro" id="IPR001024">
    <property type="entry name" value="PLAT/LH2_dom"/>
</dbReference>
<dbReference type="EMBL" id="MU826359">
    <property type="protein sequence ID" value="KAJ7379248.1"/>
    <property type="molecule type" value="Genomic_DNA"/>
</dbReference>
<evidence type="ECO:0000256" key="1">
    <source>
        <dbReference type="PROSITE-ProRule" id="PRU00152"/>
    </source>
</evidence>
<evidence type="ECO:0000259" key="4">
    <source>
        <dbReference type="PROSITE" id="PS50095"/>
    </source>
</evidence>
<feature type="region of interest" description="Disordered" evidence="2">
    <location>
        <begin position="334"/>
        <end position="367"/>
    </location>
</feature>
<sequence>MELNDEKYGIYLSSTDVTKQDAKFCDIFDFISVVNWSCNRWVTGSRTQYEIDVFTGNKFGAGTDARVFITLFGKKGRSKEIELDSKGRNDFEKGQKDEFVIENESLGKLNAINIRHDNSWFGSGWYLDKVEIKAKDGCVYEFPSHKWLASNSGDGKTSRELNGKSRCRNLDAPSKDCQESLGVSKGLIKDSQFTASSSYDEHHQPYHARLNKTVKGSRGGWCSAFADETEFLEVNFGHKKSISGISTQGQSMFDNWVTKYTLSYSTNGKHWLMVTDRQKDDGSPRNFTGNKDRDTVVTHWFPRITAKYIRVLPLKWSGLTNCMRIELFGCKNVTEDTSPNEETEEKGKHGKGNKNSKTQGKPTEEDLNLMSTIEKSVVYLRFENIFKENVIVDESQLHNDARIVNFARTAQFSEKCGNGIDLNGETSC</sequence>
<gene>
    <name evidence="5" type="ORF">OS493_017757</name>
</gene>
<dbReference type="PROSITE" id="PS01286">
    <property type="entry name" value="FA58C_2"/>
    <property type="match status" value="1"/>
</dbReference>
<accession>A0A9W9ZCJ7</accession>